<proteinExistence type="predicted"/>
<name>A0A399SYD8_9BACT</name>
<dbReference type="GO" id="GO:0000166">
    <property type="term" value="F:nucleotide binding"/>
    <property type="evidence" value="ECO:0007669"/>
    <property type="project" value="InterPro"/>
</dbReference>
<dbReference type="OrthoDB" id="1116596at2"/>
<evidence type="ECO:0000313" key="2">
    <source>
        <dbReference type="EMBL" id="RIJ46843.1"/>
    </source>
</evidence>
<reference evidence="2 3" key="1">
    <citation type="submission" date="2018-08" db="EMBL/GenBank/DDBJ databases">
        <title>Pallidiluteibacterium maritimus gen. nov., sp. nov., isolated from coastal sediment.</title>
        <authorList>
            <person name="Zhou L.Y."/>
        </authorList>
    </citation>
    <scope>NUCLEOTIDE SEQUENCE [LARGE SCALE GENOMIC DNA]</scope>
    <source>
        <strain evidence="2 3">XSD2</strain>
    </source>
</reference>
<evidence type="ECO:0000313" key="3">
    <source>
        <dbReference type="Proteomes" id="UP000265926"/>
    </source>
</evidence>
<dbReference type="InterPro" id="IPR036291">
    <property type="entry name" value="NAD(P)-bd_dom_sf"/>
</dbReference>
<dbReference type="Proteomes" id="UP000265926">
    <property type="component" value="Unassembled WGS sequence"/>
</dbReference>
<dbReference type="RefSeq" id="WP_119439159.1">
    <property type="nucleotide sequence ID" value="NZ_QWGR01000011.1"/>
</dbReference>
<keyword evidence="3" id="KW-1185">Reference proteome</keyword>
<feature type="domain" description="Gfo/Idh/MocA-like oxidoreductase N-terminal" evidence="1">
    <location>
        <begin position="2"/>
        <end position="114"/>
    </location>
</feature>
<dbReference type="InterPro" id="IPR000683">
    <property type="entry name" value="Gfo/Idh/MocA-like_OxRdtase_N"/>
</dbReference>
<gene>
    <name evidence="2" type="ORF">D1614_16910</name>
</gene>
<comment type="caution">
    <text evidence="2">The sequence shown here is derived from an EMBL/GenBank/DDBJ whole genome shotgun (WGS) entry which is preliminary data.</text>
</comment>
<evidence type="ECO:0000259" key="1">
    <source>
        <dbReference type="Pfam" id="PF01408"/>
    </source>
</evidence>
<dbReference type="EMBL" id="QWGR01000011">
    <property type="protein sequence ID" value="RIJ46843.1"/>
    <property type="molecule type" value="Genomic_DNA"/>
</dbReference>
<dbReference type="AlphaFoldDB" id="A0A399SYD8"/>
<protein>
    <recommendedName>
        <fullName evidence="1">Gfo/Idh/MocA-like oxidoreductase N-terminal domain-containing protein</fullName>
    </recommendedName>
</protein>
<dbReference type="Gene3D" id="3.40.50.720">
    <property type="entry name" value="NAD(P)-binding Rossmann-like Domain"/>
    <property type="match status" value="1"/>
</dbReference>
<dbReference type="SUPFAM" id="SSF51735">
    <property type="entry name" value="NAD(P)-binding Rossmann-fold domains"/>
    <property type="match status" value="1"/>
</dbReference>
<sequence>MMNVGLIGKTAILEPHALKLKENSSVNIIGKASVGSHTQLNSFHYSVPEFNRVELVERADVILMDNSTPHAFRLMQEMIKKSKHIFCTEHPALTIDECTELNKLANESGSVVQITNPYYFTPAIQWMNENVHTPAFIEYSNFEPGGTASESLYTMLLMLLGITGISPKKIGAVAFPGFNSSRFSNVRLEFNDASVISLNYGKLESLNDFKIRIYADNQFVAFNFTQGTFLCNNKAVNLDQYSRTNEFDHFVQTIEKKVKKNSCLEDYLIAMHVVQKINRKLMQFSSL</sequence>
<dbReference type="Pfam" id="PF01408">
    <property type="entry name" value="GFO_IDH_MocA"/>
    <property type="match status" value="1"/>
</dbReference>
<organism evidence="2 3">
    <name type="scientific">Maribellus luteus</name>
    <dbReference type="NCBI Taxonomy" id="2305463"/>
    <lineage>
        <taxon>Bacteria</taxon>
        <taxon>Pseudomonadati</taxon>
        <taxon>Bacteroidota</taxon>
        <taxon>Bacteroidia</taxon>
        <taxon>Marinilabiliales</taxon>
        <taxon>Prolixibacteraceae</taxon>
        <taxon>Maribellus</taxon>
    </lineage>
</organism>
<accession>A0A399SYD8</accession>